<dbReference type="Proteomes" id="UP001652625">
    <property type="component" value="Chromosome 01"/>
</dbReference>
<dbReference type="PROSITE" id="PS50033">
    <property type="entry name" value="UBX"/>
    <property type="match status" value="1"/>
</dbReference>
<dbReference type="SUPFAM" id="SSF46934">
    <property type="entry name" value="UBA-like"/>
    <property type="match status" value="1"/>
</dbReference>
<dbReference type="SMART" id="SM00594">
    <property type="entry name" value="UAS"/>
    <property type="match status" value="1"/>
</dbReference>
<dbReference type="Pfam" id="PF00789">
    <property type="entry name" value="UBX"/>
    <property type="match status" value="1"/>
</dbReference>
<dbReference type="InterPro" id="IPR036249">
    <property type="entry name" value="Thioredoxin-like_sf"/>
</dbReference>
<name>A0ABM4B7D8_HYDVU</name>
<evidence type="ECO:0000313" key="4">
    <source>
        <dbReference type="RefSeq" id="XP_065644768.1"/>
    </source>
</evidence>
<sequence>MAASNITVSDDLVQQYISITGADKTIALNMLLALNGNLEMAVNMYLEGLCVPGPSESLSPSSGRSSSKSHSKKKVKNENITKNVPYEQTSFQEYYNSDDNVRSPIPQHQEVLVEDPYHALPSRTRRPQTCSVFDNFRDFKKEADEQEQLLIHSRGVPPNKKTKRLHELFKPPRDIIYVGNFQAARNFSKSCCRWLLVNVQNSTEFACQIMNRDVWSNKLVREILKENFVLWQVDYESDDGMHYSNFYNVHTYPHLAVIDPRTGERLFVWKNLEMKPTPDDFMEQAMQFLSDHSNLCESFESPSEKEEGIMETSADEIEAALAASLNAHTNVVPVLSDVFEKKQENHNIAKDNQQKKLSKSTDKPALHFNKTDHIDGNAENVTIMCRLPNNERKVLSVSFHSTIKHLSEKVAQLGWPIEQYELIKAFPRQNISELDCRLSLKEAGLHKQETVFVQER</sequence>
<dbReference type="Pfam" id="PF14555">
    <property type="entry name" value="UBA_4"/>
    <property type="match status" value="1"/>
</dbReference>
<dbReference type="Gene3D" id="1.10.8.10">
    <property type="entry name" value="DNA helicase RuvA subunit, C-terminal domain"/>
    <property type="match status" value="1"/>
</dbReference>
<dbReference type="PANTHER" id="PTHR23322">
    <property type="entry name" value="FAS-ASSOCIATED PROTEIN"/>
    <property type="match status" value="1"/>
</dbReference>
<dbReference type="InterPro" id="IPR029071">
    <property type="entry name" value="Ubiquitin-like_domsf"/>
</dbReference>
<organism evidence="3 4">
    <name type="scientific">Hydra vulgaris</name>
    <name type="common">Hydra</name>
    <name type="synonym">Hydra attenuata</name>
    <dbReference type="NCBI Taxonomy" id="6087"/>
    <lineage>
        <taxon>Eukaryota</taxon>
        <taxon>Metazoa</taxon>
        <taxon>Cnidaria</taxon>
        <taxon>Hydrozoa</taxon>
        <taxon>Hydroidolina</taxon>
        <taxon>Anthoathecata</taxon>
        <taxon>Aplanulata</taxon>
        <taxon>Hydridae</taxon>
        <taxon>Hydra</taxon>
    </lineage>
</organism>
<protein>
    <submittedName>
        <fullName evidence="4">UBX domain-containing protein 7 isoform X2</fullName>
    </submittedName>
</protein>
<dbReference type="Pfam" id="PF13899">
    <property type="entry name" value="Thioredoxin_7"/>
    <property type="match status" value="1"/>
</dbReference>
<evidence type="ECO:0000259" key="2">
    <source>
        <dbReference type="PROSITE" id="PS50033"/>
    </source>
</evidence>
<proteinExistence type="predicted"/>
<feature type="domain" description="UBX" evidence="2">
    <location>
        <begin position="376"/>
        <end position="453"/>
    </location>
</feature>
<feature type="compositionally biased region" description="Low complexity" evidence="1">
    <location>
        <begin position="55"/>
        <end position="66"/>
    </location>
</feature>
<reference evidence="3" key="1">
    <citation type="submission" date="2025-05" db="UniProtKB">
        <authorList>
            <consortium name="RefSeq"/>
        </authorList>
    </citation>
    <scope>NUCLEOTIDE SEQUENCE [LARGE SCALE GENOMIC DNA]</scope>
</reference>
<dbReference type="CDD" id="cd02958">
    <property type="entry name" value="UAS"/>
    <property type="match status" value="1"/>
</dbReference>
<accession>A0ABM4B7D8</accession>
<dbReference type="InterPro" id="IPR001012">
    <property type="entry name" value="UBX_dom"/>
</dbReference>
<dbReference type="SUPFAM" id="SSF54236">
    <property type="entry name" value="Ubiquitin-like"/>
    <property type="match status" value="1"/>
</dbReference>
<dbReference type="CDD" id="cd14345">
    <property type="entry name" value="UBA_UBXD7"/>
    <property type="match status" value="1"/>
</dbReference>
<dbReference type="PANTHER" id="PTHR23322:SF6">
    <property type="entry name" value="UBX DOMAIN-CONTAINING PROTEIN 7"/>
    <property type="match status" value="1"/>
</dbReference>
<gene>
    <name evidence="4" type="primary">LOC100209250</name>
</gene>
<dbReference type="InterPro" id="IPR006577">
    <property type="entry name" value="UAS"/>
</dbReference>
<evidence type="ECO:0000313" key="3">
    <source>
        <dbReference type="Proteomes" id="UP001652625"/>
    </source>
</evidence>
<keyword evidence="3" id="KW-1185">Reference proteome</keyword>
<feature type="region of interest" description="Disordered" evidence="1">
    <location>
        <begin position="55"/>
        <end position="82"/>
    </location>
</feature>
<evidence type="ECO:0000256" key="1">
    <source>
        <dbReference type="SAM" id="MobiDB-lite"/>
    </source>
</evidence>
<dbReference type="GeneID" id="100209250"/>
<dbReference type="InterPro" id="IPR050730">
    <property type="entry name" value="UBX_domain-protein"/>
</dbReference>
<dbReference type="Gene3D" id="3.10.20.90">
    <property type="entry name" value="Phosphatidylinositol 3-kinase Catalytic Subunit, Chain A, domain 1"/>
    <property type="match status" value="1"/>
</dbReference>
<dbReference type="InterPro" id="IPR009060">
    <property type="entry name" value="UBA-like_sf"/>
</dbReference>
<dbReference type="SUPFAM" id="SSF52833">
    <property type="entry name" value="Thioredoxin-like"/>
    <property type="match status" value="1"/>
</dbReference>
<dbReference type="Gene3D" id="3.40.30.10">
    <property type="entry name" value="Glutaredoxin"/>
    <property type="match status" value="1"/>
</dbReference>
<reference evidence="4" key="2">
    <citation type="submission" date="2025-08" db="UniProtKB">
        <authorList>
            <consortium name="RefSeq"/>
        </authorList>
    </citation>
    <scope>IDENTIFICATION</scope>
</reference>
<dbReference type="RefSeq" id="XP_065644768.1">
    <property type="nucleotide sequence ID" value="XM_065788696.1"/>
</dbReference>